<dbReference type="STRING" id="454194.PYK22_02111"/>
<gene>
    <name evidence="1" type="ORF">PYK22_02111</name>
</gene>
<proteinExistence type="predicted"/>
<protein>
    <recommendedName>
        <fullName evidence="3">DUF2946 domain-containing protein</fullName>
    </recommendedName>
</protein>
<reference evidence="1 2" key="1">
    <citation type="submission" date="2013-12" db="EMBL/GenBank/DDBJ databases">
        <authorList>
            <person name="Stott M."/>
        </authorList>
    </citation>
    <scope>NUCLEOTIDE SEQUENCE [LARGE SCALE GENOMIC DNA]</scope>
    <source>
        <strain evidence="1 2">K22</strain>
    </source>
</reference>
<evidence type="ECO:0000313" key="2">
    <source>
        <dbReference type="Proteomes" id="UP000031518"/>
    </source>
</evidence>
<evidence type="ECO:0000313" key="1">
    <source>
        <dbReference type="EMBL" id="CDM66100.1"/>
    </source>
</evidence>
<keyword evidence="2" id="KW-1185">Reference proteome</keyword>
<sequence length="113" mass="12431">MRRFNSKAAIVLLLLTVYAFLVNATHYHRLERPLHSPLAARVAGDSEPAHSSGQDGAPHCLLCQLQREFVSDPAYSLVSLVAPLSVSAHRTSFVDSYRYLACLSLSSRAPPRI</sequence>
<accession>A0A0B6X168</accession>
<reference evidence="1 2" key="2">
    <citation type="submission" date="2015-01" db="EMBL/GenBank/DDBJ databases">
        <title>Complete genome sequence of Pyrinomonas methylaliphatogenes type strain K22T.</title>
        <authorList>
            <person name="Lee K.C.Y."/>
            <person name="Power J.F."/>
            <person name="Dunfield P.F."/>
            <person name="Morgan X.C."/>
            <person name="Huttenhower C."/>
            <person name="Stott M.B."/>
        </authorList>
    </citation>
    <scope>NUCLEOTIDE SEQUENCE [LARGE SCALE GENOMIC DNA]</scope>
    <source>
        <strain evidence="1 2">K22</strain>
    </source>
</reference>
<dbReference type="Proteomes" id="UP000031518">
    <property type="component" value="Unassembled WGS sequence"/>
</dbReference>
<name>A0A0B6X168_9BACT</name>
<dbReference type="AlphaFoldDB" id="A0A0B6X168"/>
<organism evidence="1 2">
    <name type="scientific">Pyrinomonas methylaliphatogenes</name>
    <dbReference type="NCBI Taxonomy" id="454194"/>
    <lineage>
        <taxon>Bacteria</taxon>
        <taxon>Pseudomonadati</taxon>
        <taxon>Acidobacteriota</taxon>
        <taxon>Blastocatellia</taxon>
        <taxon>Blastocatellales</taxon>
        <taxon>Pyrinomonadaceae</taxon>
        <taxon>Pyrinomonas</taxon>
    </lineage>
</organism>
<evidence type="ECO:0008006" key="3">
    <source>
        <dbReference type="Google" id="ProtNLM"/>
    </source>
</evidence>
<dbReference type="EMBL" id="CBXV010000007">
    <property type="protein sequence ID" value="CDM66100.1"/>
    <property type="molecule type" value="Genomic_DNA"/>
</dbReference>
<dbReference type="RefSeq" id="WP_041976981.1">
    <property type="nucleotide sequence ID" value="NZ_CBXV010000007.1"/>
</dbReference>